<accession>A0A9D2IE13</accession>
<evidence type="ECO:0000313" key="8">
    <source>
        <dbReference type="EMBL" id="HJA98372.1"/>
    </source>
</evidence>
<dbReference type="GO" id="GO:0015109">
    <property type="term" value="F:chromate transmembrane transporter activity"/>
    <property type="evidence" value="ECO:0007669"/>
    <property type="project" value="InterPro"/>
</dbReference>
<feature type="transmembrane region" description="Helical" evidence="7">
    <location>
        <begin position="158"/>
        <end position="175"/>
    </location>
</feature>
<evidence type="ECO:0000256" key="5">
    <source>
        <dbReference type="ARBA" id="ARBA00022989"/>
    </source>
</evidence>
<dbReference type="PANTHER" id="PTHR43663">
    <property type="entry name" value="CHROMATE TRANSPORT PROTEIN-RELATED"/>
    <property type="match status" value="1"/>
</dbReference>
<protein>
    <submittedName>
        <fullName evidence="8">Chromate transporter</fullName>
    </submittedName>
</protein>
<evidence type="ECO:0000256" key="2">
    <source>
        <dbReference type="ARBA" id="ARBA00005262"/>
    </source>
</evidence>
<evidence type="ECO:0000256" key="3">
    <source>
        <dbReference type="ARBA" id="ARBA00022475"/>
    </source>
</evidence>
<dbReference type="GO" id="GO:0005886">
    <property type="term" value="C:plasma membrane"/>
    <property type="evidence" value="ECO:0007669"/>
    <property type="project" value="UniProtKB-SubCell"/>
</dbReference>
<evidence type="ECO:0000256" key="7">
    <source>
        <dbReference type="SAM" id="Phobius"/>
    </source>
</evidence>
<dbReference type="InterPro" id="IPR003370">
    <property type="entry name" value="Chromate_transpt"/>
</dbReference>
<comment type="similarity">
    <text evidence="2">Belongs to the chromate ion transporter (CHR) (TC 2.A.51) family.</text>
</comment>
<gene>
    <name evidence="8" type="ORF">H9779_02065</name>
</gene>
<organism evidence="8 9">
    <name type="scientific">Candidatus Alistipes avicola</name>
    <dbReference type="NCBI Taxonomy" id="2838432"/>
    <lineage>
        <taxon>Bacteria</taxon>
        <taxon>Pseudomonadati</taxon>
        <taxon>Bacteroidota</taxon>
        <taxon>Bacteroidia</taxon>
        <taxon>Bacteroidales</taxon>
        <taxon>Rikenellaceae</taxon>
        <taxon>Alistipes</taxon>
    </lineage>
</organism>
<dbReference type="Pfam" id="PF02417">
    <property type="entry name" value="Chromate_transp"/>
    <property type="match status" value="1"/>
</dbReference>
<comment type="subcellular location">
    <subcellularLocation>
        <location evidence="1">Cell membrane</location>
        <topology evidence="1">Multi-pass membrane protein</topology>
    </subcellularLocation>
</comment>
<sequence>MKQWWEIFWSFFKIGLFTFGGGYAMIPLIEQEVIKKRRWIPDDEFLDLLTLAQSVPGPIAINTAVFTGYKRLKMRGAIAAMLGAVLPSFIIILAIALFFASIRQNHIVDAAFKGMRPAVVALIITPLISLSRGMGKAAIIIALLLAGLIWWLRLSPVLILAVGAGVGIVWELAIVKKRQP</sequence>
<evidence type="ECO:0000313" key="9">
    <source>
        <dbReference type="Proteomes" id="UP000824259"/>
    </source>
</evidence>
<dbReference type="InterPro" id="IPR052518">
    <property type="entry name" value="CHR_Transporter"/>
</dbReference>
<evidence type="ECO:0000256" key="4">
    <source>
        <dbReference type="ARBA" id="ARBA00022692"/>
    </source>
</evidence>
<reference evidence="8" key="1">
    <citation type="journal article" date="2021" name="PeerJ">
        <title>Extensive microbial diversity within the chicken gut microbiome revealed by metagenomics and culture.</title>
        <authorList>
            <person name="Gilroy R."/>
            <person name="Ravi A."/>
            <person name="Getino M."/>
            <person name="Pursley I."/>
            <person name="Horton D.L."/>
            <person name="Alikhan N.F."/>
            <person name="Baker D."/>
            <person name="Gharbi K."/>
            <person name="Hall N."/>
            <person name="Watson M."/>
            <person name="Adriaenssens E.M."/>
            <person name="Foster-Nyarko E."/>
            <person name="Jarju S."/>
            <person name="Secka A."/>
            <person name="Antonio M."/>
            <person name="Oren A."/>
            <person name="Chaudhuri R.R."/>
            <person name="La Ragione R."/>
            <person name="Hildebrand F."/>
            <person name="Pallen M.J."/>
        </authorList>
    </citation>
    <scope>NUCLEOTIDE SEQUENCE</scope>
    <source>
        <strain evidence="8">CHK169-11906</strain>
    </source>
</reference>
<dbReference type="EMBL" id="DWYR01000008">
    <property type="protein sequence ID" value="HJA98372.1"/>
    <property type="molecule type" value="Genomic_DNA"/>
</dbReference>
<feature type="transmembrane region" description="Helical" evidence="7">
    <location>
        <begin position="6"/>
        <end position="29"/>
    </location>
</feature>
<feature type="transmembrane region" description="Helical" evidence="7">
    <location>
        <begin position="78"/>
        <end position="102"/>
    </location>
</feature>
<keyword evidence="3" id="KW-1003">Cell membrane</keyword>
<dbReference type="PANTHER" id="PTHR43663:SF2">
    <property type="entry name" value="CHROMATE TRANSPORT PROTEIN-RELATED"/>
    <property type="match status" value="1"/>
</dbReference>
<evidence type="ECO:0000256" key="6">
    <source>
        <dbReference type="ARBA" id="ARBA00023136"/>
    </source>
</evidence>
<keyword evidence="6 7" id="KW-0472">Membrane</keyword>
<keyword evidence="5 7" id="KW-1133">Transmembrane helix</keyword>
<reference evidence="8" key="2">
    <citation type="submission" date="2021-04" db="EMBL/GenBank/DDBJ databases">
        <authorList>
            <person name="Gilroy R."/>
        </authorList>
    </citation>
    <scope>NUCLEOTIDE SEQUENCE</scope>
    <source>
        <strain evidence="8">CHK169-11906</strain>
    </source>
</reference>
<keyword evidence="4 7" id="KW-0812">Transmembrane</keyword>
<proteinExistence type="inferred from homology"/>
<evidence type="ECO:0000256" key="1">
    <source>
        <dbReference type="ARBA" id="ARBA00004651"/>
    </source>
</evidence>
<comment type="caution">
    <text evidence="8">The sequence shown here is derived from an EMBL/GenBank/DDBJ whole genome shotgun (WGS) entry which is preliminary data.</text>
</comment>
<name>A0A9D2IE13_9BACT</name>
<dbReference type="Proteomes" id="UP000824259">
    <property type="component" value="Unassembled WGS sequence"/>
</dbReference>
<dbReference type="AlphaFoldDB" id="A0A9D2IE13"/>